<protein>
    <submittedName>
        <fullName evidence="1">Uncharacterized protein conserved in archaea</fullName>
    </submittedName>
</protein>
<dbReference type="Pfam" id="PF01886">
    <property type="entry name" value="DUF61"/>
    <property type="match status" value="1"/>
</dbReference>
<dbReference type="InterPro" id="IPR002746">
    <property type="entry name" value="UPF0216"/>
</dbReference>
<keyword evidence="2" id="KW-1185">Reference proteome</keyword>
<name>A0A0E3SS06_METMT</name>
<dbReference type="STRING" id="1434104.MCMEM_1150"/>
<sequence length="143" mass="16155">MSGRLPDSDDSALMRWMRVEIGKINKEIVAERKPLSQLLKEEIPSSETKGGDKHLFDKNILSVLEEQLPAELHGKLRLPILFFLDNRVADSSFLSDENAARALQILGELSKSRSFNKGRLWVGKSIAYSIMRKYPTVVQIVMG</sequence>
<dbReference type="Proteomes" id="UP000033048">
    <property type="component" value="Chromosome"/>
</dbReference>
<dbReference type="EMBL" id="CP009518">
    <property type="protein sequence ID" value="AKB85203.1"/>
    <property type="molecule type" value="Genomic_DNA"/>
</dbReference>
<dbReference type="OrthoDB" id="109599at2157"/>
<dbReference type="HOGENOM" id="CLU_1801717_0_0_2"/>
<organism evidence="1 2">
    <name type="scientific">Methanococcoides methylutens MM1</name>
    <dbReference type="NCBI Taxonomy" id="1434104"/>
    <lineage>
        <taxon>Archaea</taxon>
        <taxon>Methanobacteriati</taxon>
        <taxon>Methanobacteriota</taxon>
        <taxon>Stenosarchaea group</taxon>
        <taxon>Methanomicrobia</taxon>
        <taxon>Methanosarcinales</taxon>
        <taxon>Methanosarcinaceae</taxon>
        <taxon>Methanococcoides</taxon>
    </lineage>
</organism>
<evidence type="ECO:0000313" key="2">
    <source>
        <dbReference type="Proteomes" id="UP000033048"/>
    </source>
</evidence>
<evidence type="ECO:0000313" key="1">
    <source>
        <dbReference type="EMBL" id="AKB85203.1"/>
    </source>
</evidence>
<dbReference type="GeneID" id="24893689"/>
<dbReference type="RefSeq" id="WP_048205330.1">
    <property type="nucleotide sequence ID" value="NZ_CP009518.1"/>
</dbReference>
<dbReference type="KEGG" id="mmet:MCMEM_1150"/>
<accession>A0A0E3SS06</accession>
<gene>
    <name evidence="1" type="ORF">MCMEM_1150</name>
</gene>
<dbReference type="AlphaFoldDB" id="A0A0E3SS06"/>
<proteinExistence type="predicted"/>
<reference evidence="1 2" key="1">
    <citation type="submission" date="2014-07" db="EMBL/GenBank/DDBJ databases">
        <title>Methanogenic archaea and the global carbon cycle.</title>
        <authorList>
            <person name="Henriksen J.R."/>
            <person name="Luke J."/>
            <person name="Reinhart S."/>
            <person name="Benedict M.N."/>
            <person name="Youngblut N.D."/>
            <person name="Metcalf M.E."/>
            <person name="Whitaker R.J."/>
            <person name="Metcalf W.W."/>
        </authorList>
    </citation>
    <scope>NUCLEOTIDE SEQUENCE [LARGE SCALE GENOMIC DNA]</scope>
    <source>
        <strain evidence="1 2">MM1</strain>
    </source>
</reference>